<dbReference type="SUPFAM" id="SSF55136">
    <property type="entry name" value="Probable bacterial effector-binding domain"/>
    <property type="match status" value="1"/>
</dbReference>
<keyword evidence="1" id="KW-0805">Transcription regulation</keyword>
<dbReference type="GO" id="GO:0043565">
    <property type="term" value="F:sequence-specific DNA binding"/>
    <property type="evidence" value="ECO:0007669"/>
    <property type="project" value="InterPro"/>
</dbReference>
<accession>A0A2V3PJZ4</accession>
<evidence type="ECO:0000313" key="5">
    <source>
        <dbReference type="EMBL" id="PXV57130.1"/>
    </source>
</evidence>
<sequence length="305" mass="35292">MQQRTTTKEEYQKQVNIIIEYINNNLNGDLDLTTLTEKTIFSPFHFHRIMKSFLGESLGAFIMRIRVETAARLLRYTDLPIQDVAYQVGYDVPSSLSKVFKLFYNVSPTEFRNNKNYTIMKPLLLNNELNLKAPKIREIESKEAIYIQVFGKYSDVDFCGSWNQLWQYVKENKLFSAGIEHLCVYYDDPKVTEADKLRTDICLVIPKKANSIPKADDICVFNENTDKVKAKGQIGVKEIKGGKYAVFSYQGSYEHLGSVYDTIYGKWLPESDCKLRNTSGFEKYLNNPERTSPDKLKTEIYIPIE</sequence>
<evidence type="ECO:0000256" key="1">
    <source>
        <dbReference type="ARBA" id="ARBA00023015"/>
    </source>
</evidence>
<dbReference type="RefSeq" id="WP_110312775.1">
    <property type="nucleotide sequence ID" value="NZ_QICL01000057.1"/>
</dbReference>
<dbReference type="PANTHER" id="PTHR40055:SF1">
    <property type="entry name" value="TRANSCRIPTIONAL REGULATOR YGIV-RELATED"/>
    <property type="match status" value="1"/>
</dbReference>
<evidence type="ECO:0000256" key="3">
    <source>
        <dbReference type="ARBA" id="ARBA00023163"/>
    </source>
</evidence>
<dbReference type="Proteomes" id="UP000247973">
    <property type="component" value="Unassembled WGS sequence"/>
</dbReference>
<dbReference type="Pfam" id="PF12833">
    <property type="entry name" value="HTH_18"/>
    <property type="match status" value="1"/>
</dbReference>
<dbReference type="Gene3D" id="3.20.80.10">
    <property type="entry name" value="Regulatory factor, effector binding domain"/>
    <property type="match status" value="1"/>
</dbReference>
<dbReference type="SMART" id="SM00342">
    <property type="entry name" value="HTH_ARAC"/>
    <property type="match status" value="1"/>
</dbReference>
<dbReference type="OrthoDB" id="9816011at2"/>
<dbReference type="InterPro" id="IPR010499">
    <property type="entry name" value="AraC_E-bd"/>
</dbReference>
<protein>
    <submittedName>
        <fullName evidence="5">AraC family transcriptional regulator</fullName>
    </submittedName>
</protein>
<proteinExistence type="predicted"/>
<dbReference type="Gene3D" id="1.10.10.60">
    <property type="entry name" value="Homeodomain-like"/>
    <property type="match status" value="2"/>
</dbReference>
<dbReference type="InterPro" id="IPR018062">
    <property type="entry name" value="HTH_AraC-typ_CS"/>
</dbReference>
<comment type="caution">
    <text evidence="5">The sequence shown here is derived from an EMBL/GenBank/DDBJ whole genome shotgun (WGS) entry which is preliminary data.</text>
</comment>
<dbReference type="SMART" id="SM00871">
    <property type="entry name" value="AraC_E_bind"/>
    <property type="match status" value="1"/>
</dbReference>
<feature type="domain" description="HTH araC/xylS-type" evidence="4">
    <location>
        <begin position="16"/>
        <end position="114"/>
    </location>
</feature>
<gene>
    <name evidence="5" type="ORF">CLV62_15710</name>
</gene>
<dbReference type="InterPro" id="IPR050908">
    <property type="entry name" value="SmbC-like"/>
</dbReference>
<dbReference type="InterPro" id="IPR011256">
    <property type="entry name" value="Reg_factor_effector_dom_sf"/>
</dbReference>
<dbReference type="PROSITE" id="PS00041">
    <property type="entry name" value="HTH_ARAC_FAMILY_1"/>
    <property type="match status" value="1"/>
</dbReference>
<dbReference type="InterPro" id="IPR029442">
    <property type="entry name" value="GyrI-like"/>
</dbReference>
<keyword evidence="3" id="KW-0804">Transcription</keyword>
<keyword evidence="2" id="KW-0238">DNA-binding</keyword>
<reference evidence="5 6" key="1">
    <citation type="submission" date="2018-03" db="EMBL/GenBank/DDBJ databases">
        <title>Genomic Encyclopedia of Archaeal and Bacterial Type Strains, Phase II (KMG-II): from individual species to whole genera.</title>
        <authorList>
            <person name="Goeker M."/>
        </authorList>
    </citation>
    <scope>NUCLEOTIDE SEQUENCE [LARGE SCALE GENOMIC DNA]</scope>
    <source>
        <strain evidence="5 6">DSM 100214</strain>
    </source>
</reference>
<organism evidence="5 6">
    <name type="scientific">Dysgonomonas alginatilytica</name>
    <dbReference type="NCBI Taxonomy" id="1605892"/>
    <lineage>
        <taxon>Bacteria</taxon>
        <taxon>Pseudomonadati</taxon>
        <taxon>Bacteroidota</taxon>
        <taxon>Bacteroidia</taxon>
        <taxon>Bacteroidales</taxon>
        <taxon>Dysgonomonadaceae</taxon>
        <taxon>Dysgonomonas</taxon>
    </lineage>
</organism>
<dbReference type="InterPro" id="IPR009057">
    <property type="entry name" value="Homeodomain-like_sf"/>
</dbReference>
<dbReference type="InterPro" id="IPR018060">
    <property type="entry name" value="HTH_AraC"/>
</dbReference>
<dbReference type="EMBL" id="QICL01000057">
    <property type="protein sequence ID" value="PXV57130.1"/>
    <property type="molecule type" value="Genomic_DNA"/>
</dbReference>
<dbReference type="PROSITE" id="PS01124">
    <property type="entry name" value="HTH_ARAC_FAMILY_2"/>
    <property type="match status" value="1"/>
</dbReference>
<evidence type="ECO:0000256" key="2">
    <source>
        <dbReference type="ARBA" id="ARBA00023125"/>
    </source>
</evidence>
<dbReference type="PANTHER" id="PTHR40055">
    <property type="entry name" value="TRANSCRIPTIONAL REGULATOR YGIV-RELATED"/>
    <property type="match status" value="1"/>
</dbReference>
<dbReference type="Pfam" id="PF06445">
    <property type="entry name" value="GyrI-like"/>
    <property type="match status" value="1"/>
</dbReference>
<dbReference type="AlphaFoldDB" id="A0A2V3PJZ4"/>
<evidence type="ECO:0000313" key="6">
    <source>
        <dbReference type="Proteomes" id="UP000247973"/>
    </source>
</evidence>
<name>A0A2V3PJZ4_9BACT</name>
<evidence type="ECO:0000259" key="4">
    <source>
        <dbReference type="PROSITE" id="PS01124"/>
    </source>
</evidence>
<dbReference type="GO" id="GO:0003700">
    <property type="term" value="F:DNA-binding transcription factor activity"/>
    <property type="evidence" value="ECO:0007669"/>
    <property type="project" value="InterPro"/>
</dbReference>
<keyword evidence="6" id="KW-1185">Reference proteome</keyword>
<dbReference type="SUPFAM" id="SSF46689">
    <property type="entry name" value="Homeodomain-like"/>
    <property type="match status" value="2"/>
</dbReference>